<proteinExistence type="predicted"/>
<name>A0ABP8G485_9BACT</name>
<reference evidence="2" key="1">
    <citation type="journal article" date="2019" name="Int. J. Syst. Evol. Microbiol.">
        <title>The Global Catalogue of Microorganisms (GCM) 10K type strain sequencing project: providing services to taxonomists for standard genome sequencing and annotation.</title>
        <authorList>
            <consortium name="The Broad Institute Genomics Platform"/>
            <consortium name="The Broad Institute Genome Sequencing Center for Infectious Disease"/>
            <person name="Wu L."/>
            <person name="Ma J."/>
        </authorList>
    </citation>
    <scope>NUCLEOTIDE SEQUENCE [LARGE SCALE GENOMIC DNA]</scope>
    <source>
        <strain evidence="2">JCM 17919</strain>
    </source>
</reference>
<gene>
    <name evidence="1" type="ORF">GCM10023184_00030</name>
</gene>
<dbReference type="Proteomes" id="UP001501725">
    <property type="component" value="Unassembled WGS sequence"/>
</dbReference>
<organism evidence="1 2">
    <name type="scientific">Flaviaesturariibacter amylovorans</name>
    <dbReference type="NCBI Taxonomy" id="1084520"/>
    <lineage>
        <taxon>Bacteria</taxon>
        <taxon>Pseudomonadati</taxon>
        <taxon>Bacteroidota</taxon>
        <taxon>Chitinophagia</taxon>
        <taxon>Chitinophagales</taxon>
        <taxon>Chitinophagaceae</taxon>
        <taxon>Flaviaestuariibacter</taxon>
    </lineage>
</organism>
<comment type="caution">
    <text evidence="1">The sequence shown here is derived from an EMBL/GenBank/DDBJ whole genome shotgun (WGS) entry which is preliminary data.</text>
</comment>
<protein>
    <submittedName>
        <fullName evidence="1">Uncharacterized protein</fullName>
    </submittedName>
</protein>
<dbReference type="RefSeq" id="WP_345252521.1">
    <property type="nucleotide sequence ID" value="NZ_BAABGY010000001.1"/>
</dbReference>
<keyword evidence="2" id="KW-1185">Reference proteome</keyword>
<sequence>MNNYLRNRKVGQQIIEGPRSIFPPGLSGRWYEKDFSAISFDYRANVGQHVSLWSDSTMNREGEPMPSIIRFVHWHRENDLGRKFEATFPDVRVFLGYIADGADLLIEKALSKVYGSLSKIDFRKFQPGLDGQHCKTDHVDFDSSIEIFMRNGYQTFSHFTYDIEDDEFLLAIHDVRRALLKAVVEFDKHGWIERYNLSFSQDVFDWDFSLLNGG</sequence>
<accession>A0ABP8G485</accession>
<evidence type="ECO:0000313" key="2">
    <source>
        <dbReference type="Proteomes" id="UP001501725"/>
    </source>
</evidence>
<dbReference type="EMBL" id="BAABGY010000001">
    <property type="protein sequence ID" value="GAA4316719.1"/>
    <property type="molecule type" value="Genomic_DNA"/>
</dbReference>
<evidence type="ECO:0000313" key="1">
    <source>
        <dbReference type="EMBL" id="GAA4316719.1"/>
    </source>
</evidence>